<feature type="compositionally biased region" description="Low complexity" evidence="2">
    <location>
        <begin position="1"/>
        <end position="16"/>
    </location>
</feature>
<dbReference type="Gene3D" id="1.10.287.1490">
    <property type="match status" value="1"/>
</dbReference>
<dbReference type="OrthoDB" id="8788688at2759"/>
<sequence>MLSYGSRWSTVTTTTETQDRSRERRVRRMRLTLNPSESSGKQDDTRRSGTDTQGQTSSSISKKKISGYAQRERPVGAELPAEHRSDTTNGTVEPSPAPEPGPKVYAVVQRTGSDSQREVMAYEWSVSHLRDEMDYIREVRQSLEMVRERMYGQFDGMQQSMQKLSQQMRSTNSRKWNLKVEKPLADQPTDRAETQSQVRALQSSFEQAEQRLKDMEKQLATAREENRALRLQVESSQEANSQALRDLTQSLQAQFEALLHEEQQKYGEEIKALQTHLDECMWKIEEAEKKAKVAEAQIAEKDERIGEVERLLSCMVQEKSQLEQKLHECEQLLCRLRRADHADTAAVLRSQQLAQEAADLKDRIKHLNDMVFSQQKKVKGLIKEVDALKAKVAQKDVYITELLDRIAIVECENNELEDKLNYFLSMQNVTNSTAPTRDVGCDPPFSAEMHLQEEWEPRPVKSRPSLPSRVDSGELKVTGSQSLTWQCRA</sequence>
<gene>
    <name evidence="3" type="primary">MYZAP</name>
    <name evidence="3" type="synonym">LOC108929034</name>
</gene>
<feature type="region of interest" description="Disordered" evidence="2">
    <location>
        <begin position="1"/>
        <end position="102"/>
    </location>
</feature>
<keyword evidence="4" id="KW-1185">Reference proteome</keyword>
<feature type="coiled-coil region" evidence="1">
    <location>
        <begin position="270"/>
        <end position="370"/>
    </location>
</feature>
<proteinExistence type="predicted"/>
<dbReference type="PANTHER" id="PTHR23171:SF3">
    <property type="entry name" value="COILED-COIL DOMAIN-CONTAINING PROTEIN 68"/>
    <property type="match status" value="1"/>
</dbReference>
<reference evidence="3" key="2">
    <citation type="submission" date="2025-08" db="UniProtKB">
        <authorList>
            <consortium name="Ensembl"/>
        </authorList>
    </citation>
    <scope>IDENTIFICATION</scope>
</reference>
<evidence type="ECO:0000256" key="1">
    <source>
        <dbReference type="SAM" id="Coils"/>
    </source>
</evidence>
<evidence type="ECO:0000313" key="3">
    <source>
        <dbReference type="Ensembl" id="ENSSFOP00015029879.2"/>
    </source>
</evidence>
<dbReference type="PANTHER" id="PTHR23171">
    <property type="entry name" value="GDOWN1"/>
    <property type="match status" value="1"/>
</dbReference>
<keyword evidence="1" id="KW-0175">Coiled coil</keyword>
<reference evidence="3" key="3">
    <citation type="submission" date="2025-09" db="UniProtKB">
        <authorList>
            <consortium name="Ensembl"/>
        </authorList>
    </citation>
    <scope>IDENTIFICATION</scope>
</reference>
<feature type="compositionally biased region" description="Basic and acidic residues" evidence="2">
    <location>
        <begin position="70"/>
        <end position="86"/>
    </location>
</feature>
<dbReference type="InterPro" id="IPR051375">
    <property type="entry name" value="Tuftelin_GRINL1A/MYZAP/CCD68"/>
</dbReference>
<dbReference type="Proteomes" id="UP000694397">
    <property type="component" value="Chromosome 7"/>
</dbReference>
<dbReference type="AlphaFoldDB" id="A0A8C9SE38"/>
<dbReference type="Ensembl" id="ENSSFOT00015030219.2">
    <property type="protein sequence ID" value="ENSSFOP00015029879.2"/>
    <property type="gene ID" value="ENSSFOG00015019197.2"/>
</dbReference>
<organism evidence="3 4">
    <name type="scientific">Scleropages formosus</name>
    <name type="common">Asian bonytongue</name>
    <name type="synonym">Osteoglossum formosum</name>
    <dbReference type="NCBI Taxonomy" id="113540"/>
    <lineage>
        <taxon>Eukaryota</taxon>
        <taxon>Metazoa</taxon>
        <taxon>Chordata</taxon>
        <taxon>Craniata</taxon>
        <taxon>Vertebrata</taxon>
        <taxon>Euteleostomi</taxon>
        <taxon>Actinopterygii</taxon>
        <taxon>Neopterygii</taxon>
        <taxon>Teleostei</taxon>
        <taxon>Osteoglossocephala</taxon>
        <taxon>Osteoglossomorpha</taxon>
        <taxon>Osteoglossiformes</taxon>
        <taxon>Osteoglossidae</taxon>
        <taxon>Scleropages</taxon>
    </lineage>
</organism>
<dbReference type="GO" id="GO:0035556">
    <property type="term" value="P:intracellular signal transduction"/>
    <property type="evidence" value="ECO:0007669"/>
    <property type="project" value="TreeGrafter"/>
</dbReference>
<feature type="compositionally biased region" description="Basic and acidic residues" evidence="2">
    <location>
        <begin position="40"/>
        <end position="49"/>
    </location>
</feature>
<name>A0A8C9SE38_SCLFO</name>
<dbReference type="GeneTree" id="ENSGT00950000183065"/>
<accession>A0A8C9SE38</accession>
<reference evidence="3 4" key="1">
    <citation type="submission" date="2019-04" db="EMBL/GenBank/DDBJ databases">
        <authorList>
            <consortium name="Wellcome Sanger Institute Data Sharing"/>
        </authorList>
    </citation>
    <scope>NUCLEOTIDE SEQUENCE [LARGE SCALE GENOMIC DNA]</scope>
</reference>
<feature type="coiled-coil region" evidence="1">
    <location>
        <begin position="191"/>
        <end position="239"/>
    </location>
</feature>
<protein>
    <submittedName>
        <fullName evidence="3">Myocardial zonula adherens protein</fullName>
    </submittedName>
</protein>
<feature type="compositionally biased region" description="Low complexity" evidence="2">
    <location>
        <begin position="50"/>
        <end position="60"/>
    </location>
</feature>
<evidence type="ECO:0000256" key="2">
    <source>
        <dbReference type="SAM" id="MobiDB-lite"/>
    </source>
</evidence>
<evidence type="ECO:0000313" key="4">
    <source>
        <dbReference type="Proteomes" id="UP000694397"/>
    </source>
</evidence>
<dbReference type="SUPFAM" id="SSF57997">
    <property type="entry name" value="Tropomyosin"/>
    <property type="match status" value="1"/>
</dbReference>